<dbReference type="GO" id="GO:0051539">
    <property type="term" value="F:4 iron, 4 sulfur cluster binding"/>
    <property type="evidence" value="ECO:0007669"/>
    <property type="project" value="UniProtKB-KW"/>
</dbReference>
<keyword evidence="6" id="KW-0479">Metal-binding</keyword>
<evidence type="ECO:0000256" key="4">
    <source>
        <dbReference type="ARBA" id="ARBA00019403"/>
    </source>
</evidence>
<evidence type="ECO:0000256" key="8">
    <source>
        <dbReference type="ARBA" id="ARBA00022801"/>
    </source>
</evidence>
<dbReference type="InterPro" id="IPR000253">
    <property type="entry name" value="FHA_dom"/>
</dbReference>
<evidence type="ECO:0000256" key="7">
    <source>
        <dbReference type="ARBA" id="ARBA00022763"/>
    </source>
</evidence>
<keyword evidence="11" id="KW-0234">DNA repair</keyword>
<dbReference type="CDD" id="cd10030">
    <property type="entry name" value="UDG-F4_TTUDGA_SPO1dp_like"/>
    <property type="match status" value="1"/>
</dbReference>
<protein>
    <recommendedName>
        <fullName evidence="4">Type-4 uracil-DNA glycosylase</fullName>
        <ecNumber evidence="3">3.2.2.27</ecNumber>
    </recommendedName>
</protein>
<dbReference type="Pfam" id="PF03167">
    <property type="entry name" value="UDG"/>
    <property type="match status" value="1"/>
</dbReference>
<feature type="domain" description="FHA" evidence="12">
    <location>
        <begin position="138"/>
        <end position="205"/>
    </location>
</feature>
<accession>A0A2M7W2W8</accession>
<evidence type="ECO:0000256" key="9">
    <source>
        <dbReference type="ARBA" id="ARBA00023004"/>
    </source>
</evidence>
<evidence type="ECO:0000256" key="3">
    <source>
        <dbReference type="ARBA" id="ARBA00012030"/>
    </source>
</evidence>
<dbReference type="InterPro" id="IPR051536">
    <property type="entry name" value="UDG_Type-4/5"/>
</dbReference>
<dbReference type="SMART" id="SM00987">
    <property type="entry name" value="UreE_C"/>
    <property type="match status" value="1"/>
</dbReference>
<keyword evidence="7" id="KW-0227">DNA damage</keyword>
<dbReference type="GO" id="GO:0046872">
    <property type="term" value="F:metal ion binding"/>
    <property type="evidence" value="ECO:0007669"/>
    <property type="project" value="UniProtKB-KW"/>
</dbReference>
<evidence type="ECO:0000313" key="14">
    <source>
        <dbReference type="Proteomes" id="UP000228952"/>
    </source>
</evidence>
<evidence type="ECO:0000256" key="2">
    <source>
        <dbReference type="ARBA" id="ARBA00006521"/>
    </source>
</evidence>
<evidence type="ECO:0000256" key="1">
    <source>
        <dbReference type="ARBA" id="ARBA00001400"/>
    </source>
</evidence>
<dbReference type="PANTHER" id="PTHR33693:SF1">
    <property type="entry name" value="TYPE-4 URACIL-DNA GLYCOSYLASE"/>
    <property type="match status" value="1"/>
</dbReference>
<dbReference type="Gene3D" id="3.40.470.10">
    <property type="entry name" value="Uracil-DNA glycosylase-like domain"/>
    <property type="match status" value="1"/>
</dbReference>
<keyword evidence="10" id="KW-0411">Iron-sulfur</keyword>
<proteinExistence type="inferred from homology"/>
<dbReference type="GO" id="GO:0004844">
    <property type="term" value="F:uracil DNA N-glycosylase activity"/>
    <property type="evidence" value="ECO:0007669"/>
    <property type="project" value="UniProtKB-EC"/>
</dbReference>
<dbReference type="Proteomes" id="UP000228952">
    <property type="component" value="Unassembled WGS sequence"/>
</dbReference>
<dbReference type="InterPro" id="IPR005273">
    <property type="entry name" value="Ura-DNA_glyco_family4"/>
</dbReference>
<comment type="similarity">
    <text evidence="2">Belongs to the uracil-DNA glycosylase (UDG) superfamily. Type 4 (UDGa) family.</text>
</comment>
<dbReference type="PANTHER" id="PTHR33693">
    <property type="entry name" value="TYPE-5 URACIL-DNA GLYCOSYLASE"/>
    <property type="match status" value="1"/>
</dbReference>
<comment type="caution">
    <text evidence="13">The sequence shown here is derived from an EMBL/GenBank/DDBJ whole genome shotgun (WGS) entry which is preliminary data.</text>
</comment>
<gene>
    <name evidence="13" type="ORF">COX64_02190</name>
</gene>
<evidence type="ECO:0000256" key="10">
    <source>
        <dbReference type="ARBA" id="ARBA00023014"/>
    </source>
</evidence>
<dbReference type="InterPro" id="IPR005122">
    <property type="entry name" value="Uracil-DNA_glycosylase-like"/>
</dbReference>
<reference evidence="14" key="1">
    <citation type="submission" date="2017-09" db="EMBL/GenBank/DDBJ databases">
        <title>Depth-based differentiation of microbial function through sediment-hosted aquifers and enrichment of novel symbionts in the deep terrestrial subsurface.</title>
        <authorList>
            <person name="Probst A.J."/>
            <person name="Ladd B."/>
            <person name="Jarett J.K."/>
            <person name="Geller-Mcgrath D.E."/>
            <person name="Sieber C.M.K."/>
            <person name="Emerson J.B."/>
            <person name="Anantharaman K."/>
            <person name="Thomas B.C."/>
            <person name="Malmstrom R."/>
            <person name="Stieglmeier M."/>
            <person name="Klingl A."/>
            <person name="Woyke T."/>
            <person name="Ryan C.M."/>
            <person name="Banfield J.F."/>
        </authorList>
    </citation>
    <scope>NUCLEOTIDE SEQUENCE [LARGE SCALE GENOMIC DNA]</scope>
</reference>
<dbReference type="SMART" id="SM00986">
    <property type="entry name" value="UDG"/>
    <property type="match status" value="1"/>
</dbReference>
<evidence type="ECO:0000256" key="6">
    <source>
        <dbReference type="ARBA" id="ARBA00022723"/>
    </source>
</evidence>
<evidence type="ECO:0000256" key="11">
    <source>
        <dbReference type="ARBA" id="ARBA00023204"/>
    </source>
</evidence>
<keyword evidence="9" id="KW-0408">Iron</keyword>
<dbReference type="GO" id="GO:0006281">
    <property type="term" value="P:DNA repair"/>
    <property type="evidence" value="ECO:0007669"/>
    <property type="project" value="UniProtKB-KW"/>
</dbReference>
<name>A0A2M7W2W8_9BACT</name>
<dbReference type="NCBIfam" id="TIGR00758">
    <property type="entry name" value="UDG_fam4"/>
    <property type="match status" value="1"/>
</dbReference>
<dbReference type="AlphaFoldDB" id="A0A2M7W2W8"/>
<dbReference type="PROSITE" id="PS50006">
    <property type="entry name" value="FHA_DOMAIN"/>
    <property type="match status" value="1"/>
</dbReference>
<keyword evidence="8" id="KW-0378">Hydrolase</keyword>
<dbReference type="InterPro" id="IPR036895">
    <property type="entry name" value="Uracil-DNA_glycosylase-like_sf"/>
</dbReference>
<evidence type="ECO:0000313" key="13">
    <source>
        <dbReference type="EMBL" id="PJA14330.1"/>
    </source>
</evidence>
<dbReference type="EC" id="3.2.2.27" evidence="3"/>
<keyword evidence="5" id="KW-0004">4Fe-4S</keyword>
<evidence type="ECO:0000256" key="5">
    <source>
        <dbReference type="ARBA" id="ARBA00022485"/>
    </source>
</evidence>
<comment type="catalytic activity">
    <reaction evidence="1">
        <text>Hydrolyzes single-stranded DNA or mismatched double-stranded DNA and polynucleotides, releasing free uracil.</text>
        <dbReference type="EC" id="3.2.2.27"/>
    </reaction>
</comment>
<sequence length="211" mass="23493">MSTVLQDISKEALEIRDNRLRALRDGLVADTTAPLYEYRKANGFHPVIGEGSHKTKIMFVGEAPGENEAKQGRPFCGAAGKFLDVLLEHIGLARTDVYITNLVKDRPPENRDPVPAEIEYYAKLLDKQVEILRPSCLVTLGRYSMGYLLPKLGLEAELKSISQIHGKVFEGAYNGEKISIVTLYHPAVALYNGSMRGTLLKDAEVLKEFFQ</sequence>
<organism evidence="13 14">
    <name type="scientific">Candidatus Dojkabacteria bacterium CG_4_10_14_0_2_um_filter_Dojkabacteria_WS6_41_15</name>
    <dbReference type="NCBI Taxonomy" id="2014249"/>
    <lineage>
        <taxon>Bacteria</taxon>
        <taxon>Candidatus Dojkabacteria</taxon>
    </lineage>
</organism>
<dbReference type="EMBL" id="PFQB01000054">
    <property type="protein sequence ID" value="PJA14330.1"/>
    <property type="molecule type" value="Genomic_DNA"/>
</dbReference>
<dbReference type="SUPFAM" id="SSF52141">
    <property type="entry name" value="Uracil-DNA glycosylase-like"/>
    <property type="match status" value="1"/>
</dbReference>
<evidence type="ECO:0000259" key="12">
    <source>
        <dbReference type="PROSITE" id="PS50006"/>
    </source>
</evidence>